<reference evidence="7" key="1">
    <citation type="submission" date="2020-01" db="EMBL/GenBank/DDBJ databases">
        <authorList>
            <person name="Mishra B."/>
        </authorList>
    </citation>
    <scope>NUCLEOTIDE SEQUENCE [LARGE SCALE GENOMIC DNA]</scope>
</reference>
<dbReference type="InterPro" id="IPR036093">
    <property type="entry name" value="NAC_dom_sf"/>
</dbReference>
<evidence type="ECO:0000256" key="5">
    <source>
        <dbReference type="SAM" id="Coils"/>
    </source>
</evidence>
<evidence type="ECO:0000256" key="4">
    <source>
        <dbReference type="ARBA" id="ARBA00023242"/>
    </source>
</evidence>
<dbReference type="PANTHER" id="PTHR31744">
    <property type="entry name" value="PROTEIN CUP-SHAPED COTYLEDON 2-RELATED"/>
    <property type="match status" value="1"/>
</dbReference>
<protein>
    <recommendedName>
        <fullName evidence="6">NAC domain-containing protein</fullName>
    </recommendedName>
</protein>
<dbReference type="PROSITE" id="PS51005">
    <property type="entry name" value="NAC"/>
    <property type="match status" value="1"/>
</dbReference>
<dbReference type="PANTHER" id="PTHR31744:SF210">
    <property type="entry name" value="NAC DOMAIN-CONTAINING PROTEIN 86-LIKE"/>
    <property type="match status" value="1"/>
</dbReference>
<evidence type="ECO:0000313" key="8">
    <source>
        <dbReference type="Proteomes" id="UP000467841"/>
    </source>
</evidence>
<keyword evidence="2" id="KW-0238">DNA-binding</keyword>
<dbReference type="Pfam" id="PF02365">
    <property type="entry name" value="NAM"/>
    <property type="match status" value="1"/>
</dbReference>
<dbReference type="Gene3D" id="2.170.150.80">
    <property type="entry name" value="NAC domain"/>
    <property type="match status" value="1"/>
</dbReference>
<dbReference type="GO" id="GO:0003677">
    <property type="term" value="F:DNA binding"/>
    <property type="evidence" value="ECO:0007669"/>
    <property type="project" value="UniProtKB-KW"/>
</dbReference>
<evidence type="ECO:0000313" key="7">
    <source>
        <dbReference type="EMBL" id="CAA7033934.1"/>
    </source>
</evidence>
<proteinExistence type="predicted"/>
<dbReference type="SUPFAM" id="SSF101941">
    <property type="entry name" value="NAC domain"/>
    <property type="match status" value="1"/>
</dbReference>
<evidence type="ECO:0000259" key="6">
    <source>
        <dbReference type="PROSITE" id="PS51005"/>
    </source>
</evidence>
<evidence type="ECO:0000256" key="2">
    <source>
        <dbReference type="ARBA" id="ARBA00023125"/>
    </source>
</evidence>
<accession>A0A6D2J277</accession>
<sequence>MTVEAFPAPAEVPAKTTLPPGFRFHPSDEELVSYYLKKKVLGKPCCDAIVEIDINKHEPWELAEYSKLRTREQECYFFSGIKVSRRTSNGYWKTTGKDEEIRRGNKHLIGMRKTLVFYCGRAPYGLRTDWLIHEYRLLDDDEPQQNQAPQVQQGAYVLCKLFLNKPRGNCDAAFMEEELDGENVRVMADHVPFVVDANVINELPREFEIDNDHIAEYPHNDDETLLMRESAAAEVLPLCVLNKEAPLPLIQYKRKRKNESLGNTLKEEALPLCLFNKEAPLPLIQYKRKRKTTQDHCPSTTTTVDTSIAAMAAVLLDFSLTGCSKEENLRTKENKTESVVTMGPKASSYTKPIKDVQKEKNHQIVVERDKLKLDLMSAEMIINLLQGRINALRDENEELRKNISSSNNNHPGQML</sequence>
<feature type="coiled-coil region" evidence="5">
    <location>
        <begin position="375"/>
        <end position="409"/>
    </location>
</feature>
<name>A0A6D2J277_9BRAS</name>
<evidence type="ECO:0000256" key="3">
    <source>
        <dbReference type="ARBA" id="ARBA00023163"/>
    </source>
</evidence>
<keyword evidence="1" id="KW-0805">Transcription regulation</keyword>
<evidence type="ECO:0000256" key="1">
    <source>
        <dbReference type="ARBA" id="ARBA00023015"/>
    </source>
</evidence>
<keyword evidence="3" id="KW-0804">Transcription</keyword>
<keyword evidence="8" id="KW-1185">Reference proteome</keyword>
<gene>
    <name evidence="7" type="ORF">MERR_LOCUS21169</name>
</gene>
<dbReference type="EMBL" id="CACVBM020001140">
    <property type="protein sequence ID" value="CAA7033934.1"/>
    <property type="molecule type" value="Genomic_DNA"/>
</dbReference>
<dbReference type="InterPro" id="IPR003441">
    <property type="entry name" value="NAC-dom"/>
</dbReference>
<organism evidence="7 8">
    <name type="scientific">Microthlaspi erraticum</name>
    <dbReference type="NCBI Taxonomy" id="1685480"/>
    <lineage>
        <taxon>Eukaryota</taxon>
        <taxon>Viridiplantae</taxon>
        <taxon>Streptophyta</taxon>
        <taxon>Embryophyta</taxon>
        <taxon>Tracheophyta</taxon>
        <taxon>Spermatophyta</taxon>
        <taxon>Magnoliopsida</taxon>
        <taxon>eudicotyledons</taxon>
        <taxon>Gunneridae</taxon>
        <taxon>Pentapetalae</taxon>
        <taxon>rosids</taxon>
        <taxon>malvids</taxon>
        <taxon>Brassicales</taxon>
        <taxon>Brassicaceae</taxon>
        <taxon>Coluteocarpeae</taxon>
        <taxon>Microthlaspi</taxon>
    </lineage>
</organism>
<dbReference type="Proteomes" id="UP000467841">
    <property type="component" value="Unassembled WGS sequence"/>
</dbReference>
<dbReference type="GO" id="GO:0006355">
    <property type="term" value="P:regulation of DNA-templated transcription"/>
    <property type="evidence" value="ECO:0007669"/>
    <property type="project" value="InterPro"/>
</dbReference>
<feature type="domain" description="NAC" evidence="6">
    <location>
        <begin position="18"/>
        <end position="164"/>
    </location>
</feature>
<comment type="caution">
    <text evidence="7">The sequence shown here is derived from an EMBL/GenBank/DDBJ whole genome shotgun (WGS) entry which is preliminary data.</text>
</comment>
<dbReference type="AlphaFoldDB" id="A0A6D2J277"/>
<keyword evidence="5" id="KW-0175">Coiled coil</keyword>
<dbReference type="OrthoDB" id="1042491at2759"/>
<keyword evidence="4" id="KW-0539">Nucleus</keyword>